<dbReference type="EMBL" id="LAZR01017740">
    <property type="protein sequence ID" value="KKL99166.1"/>
    <property type="molecule type" value="Genomic_DNA"/>
</dbReference>
<accession>A0A0F9H821</accession>
<proteinExistence type="predicted"/>
<name>A0A0F9H821_9ZZZZ</name>
<comment type="caution">
    <text evidence="1">The sequence shown here is derived from an EMBL/GenBank/DDBJ whole genome shotgun (WGS) entry which is preliminary data.</text>
</comment>
<evidence type="ECO:0000313" key="1">
    <source>
        <dbReference type="EMBL" id="KKL99166.1"/>
    </source>
</evidence>
<protein>
    <recommendedName>
        <fullName evidence="2">HEPN domain-containing protein</fullName>
    </recommendedName>
</protein>
<gene>
    <name evidence="1" type="ORF">LCGC14_1817130</name>
</gene>
<organism evidence="1">
    <name type="scientific">marine sediment metagenome</name>
    <dbReference type="NCBI Taxonomy" id="412755"/>
    <lineage>
        <taxon>unclassified sequences</taxon>
        <taxon>metagenomes</taxon>
        <taxon>ecological metagenomes</taxon>
    </lineage>
</organism>
<evidence type="ECO:0008006" key="2">
    <source>
        <dbReference type="Google" id="ProtNLM"/>
    </source>
</evidence>
<reference evidence="1" key="1">
    <citation type="journal article" date="2015" name="Nature">
        <title>Complex archaea that bridge the gap between prokaryotes and eukaryotes.</title>
        <authorList>
            <person name="Spang A."/>
            <person name="Saw J.H."/>
            <person name="Jorgensen S.L."/>
            <person name="Zaremba-Niedzwiedzka K."/>
            <person name="Martijn J."/>
            <person name="Lind A.E."/>
            <person name="van Eijk R."/>
            <person name="Schleper C."/>
            <person name="Guy L."/>
            <person name="Ettema T.J."/>
        </authorList>
    </citation>
    <scope>NUCLEOTIDE SEQUENCE</scope>
</reference>
<dbReference type="AlphaFoldDB" id="A0A0F9H821"/>
<sequence length="149" mass="18334">MIKIEIAEHINQYEYNEKVIEWCQSSEFPYYDWVIIITFYSALHKIDCCLHQIGLTDRDITSFRNEAKYGHQARNYEVMLNFKEIKQDYITLYTECRKLRYDQYKLNDISKEDLESFINIWYNKIKPFSLSKRSNSSKEIKRRRYKRKI</sequence>